<gene>
    <name evidence="1" type="ORF">GCM10023216_14190</name>
</gene>
<protein>
    <submittedName>
        <fullName evidence="1">Uncharacterized protein</fullName>
    </submittedName>
</protein>
<keyword evidence="2" id="KW-1185">Reference proteome</keyword>
<evidence type="ECO:0000313" key="1">
    <source>
        <dbReference type="EMBL" id="GAA4725107.1"/>
    </source>
</evidence>
<sequence length="60" mass="6602">MDTTNQIRSEVADPDEVVDELIAYDAAEVRRATATTQSVPVATVRRAGWSYSTPPDDFTD</sequence>
<organism evidence="1 2">
    <name type="scientific">Isoptericola chiayiensis</name>
    <dbReference type="NCBI Taxonomy" id="579446"/>
    <lineage>
        <taxon>Bacteria</taxon>
        <taxon>Bacillati</taxon>
        <taxon>Actinomycetota</taxon>
        <taxon>Actinomycetes</taxon>
        <taxon>Micrococcales</taxon>
        <taxon>Promicromonosporaceae</taxon>
        <taxon>Isoptericola</taxon>
    </lineage>
</organism>
<accession>A0ABP8YD10</accession>
<evidence type="ECO:0000313" key="2">
    <source>
        <dbReference type="Proteomes" id="UP001500956"/>
    </source>
</evidence>
<dbReference type="EMBL" id="BAABID010000007">
    <property type="protein sequence ID" value="GAA4725107.1"/>
    <property type="molecule type" value="Genomic_DNA"/>
</dbReference>
<reference evidence="2" key="1">
    <citation type="journal article" date="2019" name="Int. J. Syst. Evol. Microbiol.">
        <title>The Global Catalogue of Microorganisms (GCM) 10K type strain sequencing project: providing services to taxonomists for standard genome sequencing and annotation.</title>
        <authorList>
            <consortium name="The Broad Institute Genomics Platform"/>
            <consortium name="The Broad Institute Genome Sequencing Center for Infectious Disease"/>
            <person name="Wu L."/>
            <person name="Ma J."/>
        </authorList>
    </citation>
    <scope>NUCLEOTIDE SEQUENCE [LARGE SCALE GENOMIC DNA]</scope>
    <source>
        <strain evidence="2">JCM 18063</strain>
    </source>
</reference>
<comment type="caution">
    <text evidence="1">The sequence shown here is derived from an EMBL/GenBank/DDBJ whole genome shotgun (WGS) entry which is preliminary data.</text>
</comment>
<dbReference type="RefSeq" id="WP_172153252.1">
    <property type="nucleotide sequence ID" value="NZ_BAABID010000007.1"/>
</dbReference>
<proteinExistence type="predicted"/>
<dbReference type="Proteomes" id="UP001500956">
    <property type="component" value="Unassembled WGS sequence"/>
</dbReference>
<name>A0ABP8YD10_9MICO</name>